<accession>A0A2S2DZJ0</accession>
<dbReference type="InterPro" id="IPR045054">
    <property type="entry name" value="P4HA-like"/>
</dbReference>
<dbReference type="KEGG" id="salh:HMF8227_00265"/>
<dbReference type="InterPro" id="IPR006620">
    <property type="entry name" value="Pro_4_hyd_alph"/>
</dbReference>
<sequence>MTDFIEVIDDALPAKTCQQLIHQFEQSPGRYQGRTSGGVDTEKKNSEDVMITRAEDFKGLLPQVIPPTTAHLMNYIEKYYFALIGPMGLTLKHPETGEPVKVTQDNFHEVAKPNLPHLIQYLFRLGDINAQKYQQNRGGYPYWHSEVYPQAGGNDALHRMLLFMYYLNDVEEGGETEFYYQQRAIKPKQGRMVIAPGYFTHTHRGNMPISNDKYIITSWMLFNPAEKIYR</sequence>
<dbReference type="GO" id="GO:0005506">
    <property type="term" value="F:iron ion binding"/>
    <property type="evidence" value="ECO:0007669"/>
    <property type="project" value="InterPro"/>
</dbReference>
<dbReference type="GO" id="GO:0051213">
    <property type="term" value="F:dioxygenase activity"/>
    <property type="evidence" value="ECO:0007669"/>
    <property type="project" value="UniProtKB-KW"/>
</dbReference>
<dbReference type="RefSeq" id="WP_109338462.1">
    <property type="nucleotide sequence ID" value="NZ_CP029347.1"/>
</dbReference>
<evidence type="ECO:0000256" key="1">
    <source>
        <dbReference type="ARBA" id="ARBA00001961"/>
    </source>
</evidence>
<keyword evidence="3" id="KW-0223">Dioxygenase</keyword>
<dbReference type="SMART" id="SM00702">
    <property type="entry name" value="P4Hc"/>
    <property type="match status" value="1"/>
</dbReference>
<dbReference type="Proteomes" id="UP000245728">
    <property type="component" value="Chromosome"/>
</dbReference>
<dbReference type="OrthoDB" id="564897at2"/>
<evidence type="ECO:0000259" key="6">
    <source>
        <dbReference type="SMART" id="SM00702"/>
    </source>
</evidence>
<evidence type="ECO:0000256" key="3">
    <source>
        <dbReference type="ARBA" id="ARBA00022964"/>
    </source>
</evidence>
<dbReference type="PANTHER" id="PTHR10869:SF246">
    <property type="entry name" value="TRANSMEMBRANE PROLYL 4-HYDROXYLASE"/>
    <property type="match status" value="1"/>
</dbReference>
<dbReference type="InterPro" id="IPR044862">
    <property type="entry name" value="Pro_4_hyd_alph_FE2OG_OXY"/>
</dbReference>
<organism evidence="7 8">
    <name type="scientific">Saliniradius amylolyticus</name>
    <dbReference type="NCBI Taxonomy" id="2183582"/>
    <lineage>
        <taxon>Bacteria</taxon>
        <taxon>Pseudomonadati</taxon>
        <taxon>Pseudomonadota</taxon>
        <taxon>Gammaproteobacteria</taxon>
        <taxon>Alteromonadales</taxon>
        <taxon>Alteromonadaceae</taxon>
        <taxon>Saliniradius</taxon>
    </lineage>
</organism>
<evidence type="ECO:0000256" key="2">
    <source>
        <dbReference type="ARBA" id="ARBA00022723"/>
    </source>
</evidence>
<keyword evidence="4" id="KW-0560">Oxidoreductase</keyword>
<dbReference type="AlphaFoldDB" id="A0A2S2DZJ0"/>
<dbReference type="Gene3D" id="2.60.120.620">
    <property type="entry name" value="q2cbj1_9rhob like domain"/>
    <property type="match status" value="1"/>
</dbReference>
<proteinExistence type="predicted"/>
<dbReference type="GO" id="GO:0031418">
    <property type="term" value="F:L-ascorbic acid binding"/>
    <property type="evidence" value="ECO:0007669"/>
    <property type="project" value="InterPro"/>
</dbReference>
<feature type="domain" description="Prolyl 4-hydroxylase alpha subunit" evidence="6">
    <location>
        <begin position="3"/>
        <end position="221"/>
    </location>
</feature>
<gene>
    <name evidence="7" type="ORF">HMF8227_00265</name>
</gene>
<comment type="cofactor">
    <cofactor evidence="1">
        <name>L-ascorbate</name>
        <dbReference type="ChEBI" id="CHEBI:38290"/>
    </cofactor>
</comment>
<evidence type="ECO:0000256" key="4">
    <source>
        <dbReference type="ARBA" id="ARBA00023002"/>
    </source>
</evidence>
<dbReference type="PANTHER" id="PTHR10869">
    <property type="entry name" value="PROLYL 4-HYDROXYLASE ALPHA SUBUNIT"/>
    <property type="match status" value="1"/>
</dbReference>
<dbReference type="GO" id="GO:0016705">
    <property type="term" value="F:oxidoreductase activity, acting on paired donors, with incorporation or reduction of molecular oxygen"/>
    <property type="evidence" value="ECO:0007669"/>
    <property type="project" value="InterPro"/>
</dbReference>
<keyword evidence="5" id="KW-0408">Iron</keyword>
<protein>
    <recommendedName>
        <fullName evidence="6">Prolyl 4-hydroxylase alpha subunit domain-containing protein</fullName>
    </recommendedName>
</protein>
<keyword evidence="2" id="KW-0479">Metal-binding</keyword>
<name>A0A2S2DZJ0_9ALTE</name>
<evidence type="ECO:0000313" key="7">
    <source>
        <dbReference type="EMBL" id="AWL10773.1"/>
    </source>
</evidence>
<evidence type="ECO:0000313" key="8">
    <source>
        <dbReference type="Proteomes" id="UP000245728"/>
    </source>
</evidence>
<dbReference type="EMBL" id="CP029347">
    <property type="protein sequence ID" value="AWL10773.1"/>
    <property type="molecule type" value="Genomic_DNA"/>
</dbReference>
<dbReference type="Pfam" id="PF13640">
    <property type="entry name" value="2OG-FeII_Oxy_3"/>
    <property type="match status" value="1"/>
</dbReference>
<keyword evidence="8" id="KW-1185">Reference proteome</keyword>
<reference evidence="7 8" key="1">
    <citation type="submission" date="2018-05" db="EMBL/GenBank/DDBJ databases">
        <title>Salinimonas sp. HMF8227 Genome sequencing and assembly.</title>
        <authorList>
            <person name="Kang H."/>
            <person name="Kang J."/>
            <person name="Cha I."/>
            <person name="Kim H."/>
            <person name="Joh K."/>
        </authorList>
    </citation>
    <scope>NUCLEOTIDE SEQUENCE [LARGE SCALE GENOMIC DNA]</scope>
    <source>
        <strain evidence="7 8">HMF8227</strain>
    </source>
</reference>
<evidence type="ECO:0000256" key="5">
    <source>
        <dbReference type="ARBA" id="ARBA00023004"/>
    </source>
</evidence>